<keyword evidence="2" id="KW-1185">Reference proteome</keyword>
<dbReference type="GeneID" id="2875783"/>
<dbReference type="RefSeq" id="XP_657610.1">
    <property type="nucleotide sequence ID" value="XM_652518.1"/>
</dbReference>
<gene>
    <name evidence="1" type="ORF">ANIA_00006</name>
</gene>
<proteinExistence type="predicted"/>
<sequence>MSCIKDEDTSKIFPTLKHSPSLKGFTHLASDGVYRSFSSSGEVVDYKQLSPTEITKMLEFFEKHTHNSESFQESRKKFEGVDGRNVTDLEQLLHPGREIRPLRFRE</sequence>
<dbReference type="AlphaFoldDB" id="Q5BHG3"/>
<reference evidence="2" key="2">
    <citation type="journal article" date="2009" name="Fungal Genet. Biol.">
        <title>The 2008 update of the Aspergillus nidulans genome annotation: a community effort.</title>
        <authorList>
            <person name="Wortman J.R."/>
            <person name="Gilsenan J.M."/>
            <person name="Joardar V."/>
            <person name="Deegan J."/>
            <person name="Clutterbuck J."/>
            <person name="Andersen M.R."/>
            <person name="Archer D."/>
            <person name="Bencina M."/>
            <person name="Braus G."/>
            <person name="Coutinho P."/>
            <person name="von Dohren H."/>
            <person name="Doonan J."/>
            <person name="Driessen A.J."/>
            <person name="Durek P."/>
            <person name="Espeso E."/>
            <person name="Fekete E."/>
            <person name="Flipphi M."/>
            <person name="Estrada C.G."/>
            <person name="Geysens S."/>
            <person name="Goldman G."/>
            <person name="de Groot P.W."/>
            <person name="Hansen K."/>
            <person name="Harris S.D."/>
            <person name="Heinekamp T."/>
            <person name="Helmstaedt K."/>
            <person name="Henrissat B."/>
            <person name="Hofmann G."/>
            <person name="Homan T."/>
            <person name="Horio T."/>
            <person name="Horiuchi H."/>
            <person name="James S."/>
            <person name="Jones M."/>
            <person name="Karaffa L."/>
            <person name="Karanyi Z."/>
            <person name="Kato M."/>
            <person name="Keller N."/>
            <person name="Kelly D.E."/>
            <person name="Kiel J.A."/>
            <person name="Kim J.M."/>
            <person name="van der Klei I.J."/>
            <person name="Klis F.M."/>
            <person name="Kovalchuk A."/>
            <person name="Krasevec N."/>
            <person name="Kubicek C.P."/>
            <person name="Liu B."/>
            <person name="Maccabe A."/>
            <person name="Meyer V."/>
            <person name="Mirabito P."/>
            <person name="Miskei M."/>
            <person name="Mos M."/>
            <person name="Mullins J."/>
            <person name="Nelson D.R."/>
            <person name="Nielsen J."/>
            <person name="Oakley B.R."/>
            <person name="Osmani S.A."/>
            <person name="Pakula T."/>
            <person name="Paszewski A."/>
            <person name="Paulsen I."/>
            <person name="Pilsyk S."/>
            <person name="Pocsi I."/>
            <person name="Punt P.J."/>
            <person name="Ram A.F."/>
            <person name="Ren Q."/>
            <person name="Robellet X."/>
            <person name="Robson G."/>
            <person name="Seiboth B."/>
            <person name="van Solingen P."/>
            <person name="Specht T."/>
            <person name="Sun J."/>
            <person name="Taheri-Talesh N."/>
            <person name="Takeshita N."/>
            <person name="Ussery D."/>
            <person name="vanKuyk P.A."/>
            <person name="Visser H."/>
            <person name="van de Vondervoort P.J."/>
            <person name="de Vries R.P."/>
            <person name="Walton J."/>
            <person name="Xiang X."/>
            <person name="Xiong Y."/>
            <person name="Zeng A.P."/>
            <person name="Brandt B.W."/>
            <person name="Cornell M.J."/>
            <person name="van den Hondel C.A."/>
            <person name="Visser J."/>
            <person name="Oliver S.G."/>
            <person name="Turner G."/>
        </authorList>
    </citation>
    <scope>GENOME REANNOTATION</scope>
    <source>
        <strain evidence="2">FGSC A4 / ATCC 38163 / CBS 112.46 / NRRL 194 / M139</strain>
    </source>
</reference>
<dbReference type="KEGG" id="ani:ANIA_00006"/>
<name>Q5BHG3_EMENI</name>
<dbReference type="HOGENOM" id="CLU_2223256_0_0_1"/>
<dbReference type="EMBL" id="BN001308">
    <property type="protein sequence ID" value="CBF90397.1"/>
    <property type="molecule type" value="Genomic_DNA"/>
</dbReference>
<organism evidence="1 2">
    <name type="scientific">Emericella nidulans (strain FGSC A4 / ATCC 38163 / CBS 112.46 / NRRL 194 / M139)</name>
    <name type="common">Aspergillus nidulans</name>
    <dbReference type="NCBI Taxonomy" id="227321"/>
    <lineage>
        <taxon>Eukaryota</taxon>
        <taxon>Fungi</taxon>
        <taxon>Dikarya</taxon>
        <taxon>Ascomycota</taxon>
        <taxon>Pezizomycotina</taxon>
        <taxon>Eurotiomycetes</taxon>
        <taxon>Eurotiomycetidae</taxon>
        <taxon>Eurotiales</taxon>
        <taxon>Aspergillaceae</taxon>
        <taxon>Aspergillus</taxon>
        <taxon>Aspergillus subgen. Nidulantes</taxon>
    </lineage>
</organism>
<dbReference type="STRING" id="227321.Q5BHG3"/>
<dbReference type="VEuPathDB" id="FungiDB:AN0006"/>
<dbReference type="OMA" id="MAENPSC"/>
<dbReference type="OrthoDB" id="3660917at2759"/>
<dbReference type="Proteomes" id="UP000000560">
    <property type="component" value="Chromosome VIII"/>
</dbReference>
<accession>C8VRI3</accession>
<evidence type="ECO:0000313" key="1">
    <source>
        <dbReference type="EMBL" id="CBF90397.1"/>
    </source>
</evidence>
<protein>
    <submittedName>
        <fullName evidence="1">Uncharacterized protein</fullName>
    </submittedName>
</protein>
<accession>Q5BHG3</accession>
<evidence type="ECO:0000313" key="2">
    <source>
        <dbReference type="Proteomes" id="UP000000560"/>
    </source>
</evidence>
<dbReference type="InParanoid" id="Q5BHG3"/>
<reference evidence="2" key="1">
    <citation type="journal article" date="2005" name="Nature">
        <title>Sequencing of Aspergillus nidulans and comparative analysis with A. fumigatus and A. oryzae.</title>
        <authorList>
            <person name="Galagan J.E."/>
            <person name="Calvo S.E."/>
            <person name="Cuomo C."/>
            <person name="Ma L.J."/>
            <person name="Wortman J.R."/>
            <person name="Batzoglou S."/>
            <person name="Lee S.I."/>
            <person name="Basturkmen M."/>
            <person name="Spevak C.C."/>
            <person name="Clutterbuck J."/>
            <person name="Kapitonov V."/>
            <person name="Jurka J."/>
            <person name="Scazzocchio C."/>
            <person name="Farman M."/>
            <person name="Butler J."/>
            <person name="Purcell S."/>
            <person name="Harris S."/>
            <person name="Braus G.H."/>
            <person name="Draht O."/>
            <person name="Busch S."/>
            <person name="D'Enfert C."/>
            <person name="Bouchier C."/>
            <person name="Goldman G.H."/>
            <person name="Bell-Pedersen D."/>
            <person name="Griffiths-Jones S."/>
            <person name="Doonan J.H."/>
            <person name="Yu J."/>
            <person name="Vienken K."/>
            <person name="Pain A."/>
            <person name="Freitag M."/>
            <person name="Selker E.U."/>
            <person name="Archer D.B."/>
            <person name="Penalva M.A."/>
            <person name="Oakley B.R."/>
            <person name="Momany M."/>
            <person name="Tanaka T."/>
            <person name="Kumagai T."/>
            <person name="Asai K."/>
            <person name="Machida M."/>
            <person name="Nierman W.C."/>
            <person name="Denning D.W."/>
            <person name="Caddick M."/>
            <person name="Hynes M."/>
            <person name="Paoletti M."/>
            <person name="Fischer R."/>
            <person name="Miller B."/>
            <person name="Dyer P."/>
            <person name="Sachs M.S."/>
            <person name="Osmani S.A."/>
            <person name="Birren B.W."/>
        </authorList>
    </citation>
    <scope>NUCLEOTIDE SEQUENCE [LARGE SCALE GENOMIC DNA]</scope>
    <source>
        <strain evidence="2">FGSC A4 / ATCC 38163 / CBS 112.46 / NRRL 194 / M139</strain>
    </source>
</reference>